<keyword evidence="5" id="KW-0597">Phosphoprotein</keyword>
<evidence type="ECO:0000256" key="10">
    <source>
        <dbReference type="SAM" id="Phobius"/>
    </source>
</evidence>
<protein>
    <recommendedName>
        <fullName evidence="3">histidine kinase</fullName>
        <ecNumber evidence="3">2.7.13.3</ecNumber>
    </recommendedName>
</protein>
<keyword evidence="6" id="KW-0808">Transferase</keyword>
<evidence type="ECO:0000256" key="8">
    <source>
        <dbReference type="ARBA" id="ARBA00022777"/>
    </source>
</evidence>
<evidence type="ECO:0000259" key="11">
    <source>
        <dbReference type="PROSITE" id="PS50109"/>
    </source>
</evidence>
<dbReference type="AlphaFoldDB" id="A0A126T1M4"/>
<dbReference type="GO" id="GO:0005524">
    <property type="term" value="F:ATP binding"/>
    <property type="evidence" value="ECO:0007669"/>
    <property type="project" value="UniProtKB-KW"/>
</dbReference>
<dbReference type="Pfam" id="PF02518">
    <property type="entry name" value="HATPase_c"/>
    <property type="match status" value="1"/>
</dbReference>
<dbReference type="CDD" id="cd00082">
    <property type="entry name" value="HisKA"/>
    <property type="match status" value="1"/>
</dbReference>
<feature type="transmembrane region" description="Helical" evidence="10">
    <location>
        <begin position="125"/>
        <end position="144"/>
    </location>
</feature>
<dbReference type="GO" id="GO:0000155">
    <property type="term" value="F:phosphorelay sensor kinase activity"/>
    <property type="evidence" value="ECO:0007669"/>
    <property type="project" value="InterPro"/>
</dbReference>
<keyword evidence="10" id="KW-0472">Membrane</keyword>
<feature type="transmembrane region" description="Helical" evidence="10">
    <location>
        <begin position="50"/>
        <end position="67"/>
    </location>
</feature>
<dbReference type="PROSITE" id="PS50109">
    <property type="entry name" value="HIS_KIN"/>
    <property type="match status" value="1"/>
</dbReference>
<dbReference type="EMBL" id="CP014476">
    <property type="protein sequence ID" value="AMK75986.1"/>
    <property type="molecule type" value="Genomic_DNA"/>
</dbReference>
<evidence type="ECO:0000256" key="3">
    <source>
        <dbReference type="ARBA" id="ARBA00012438"/>
    </source>
</evidence>
<evidence type="ECO:0000256" key="2">
    <source>
        <dbReference type="ARBA" id="ARBA00004651"/>
    </source>
</evidence>
<evidence type="ECO:0000256" key="5">
    <source>
        <dbReference type="ARBA" id="ARBA00022553"/>
    </source>
</evidence>
<dbReference type="PANTHER" id="PTHR44936:SF10">
    <property type="entry name" value="SENSOR PROTEIN RSTB"/>
    <property type="match status" value="1"/>
</dbReference>
<keyword evidence="13" id="KW-1185">Reference proteome</keyword>
<evidence type="ECO:0000313" key="12">
    <source>
        <dbReference type="EMBL" id="AMK75986.1"/>
    </source>
</evidence>
<dbReference type="InterPro" id="IPR036890">
    <property type="entry name" value="HATPase_C_sf"/>
</dbReference>
<evidence type="ECO:0000256" key="4">
    <source>
        <dbReference type="ARBA" id="ARBA00022475"/>
    </source>
</evidence>
<dbReference type="Proteomes" id="UP000030512">
    <property type="component" value="Chromosome"/>
</dbReference>
<dbReference type="InterPro" id="IPR003594">
    <property type="entry name" value="HATPase_dom"/>
</dbReference>
<dbReference type="InterPro" id="IPR005467">
    <property type="entry name" value="His_kinase_dom"/>
</dbReference>
<reference evidence="12 13" key="1">
    <citation type="journal article" date="2015" name="Environ. Microbiol.">
        <title>Methane oxidation coupled to nitrate reduction under hypoxia by the Gammaproteobacterium Methylomonas denitrificans, sp. nov. type strain FJG1.</title>
        <authorList>
            <person name="Kits K.D."/>
            <person name="Klotz M.G."/>
            <person name="Stein L.Y."/>
        </authorList>
    </citation>
    <scope>NUCLEOTIDE SEQUENCE [LARGE SCALE GENOMIC DNA]</scope>
    <source>
        <strain evidence="12 13">FJG1</strain>
    </source>
</reference>
<dbReference type="SUPFAM" id="SSF47384">
    <property type="entry name" value="Homodimeric domain of signal transducing histidine kinase"/>
    <property type="match status" value="1"/>
</dbReference>
<dbReference type="InterPro" id="IPR004358">
    <property type="entry name" value="Sig_transdc_His_kin-like_C"/>
</dbReference>
<sequence>MLSHILPKAEISIRENLRWLYILRNLMLFAVTVAVFIAVNGLGINLPQNQLWLAIFAISILNLYTWLRLRTPEEVTEHEIFSQICMDVLALAYLLYLTGGASNPIIWVFLLPLIVTAIMLPQAYAWNMVIITSCVYTVLIAYNVPLPAVEPHLAHPAMAEMTPEMSLQMHLMNDRRYFNLHVFGMWFGFVFSAGLVAFFVVELSKTLKERERNLADARESALRDERVVSLGTLAASAAHDMGTPLGTIAILTHEMAEELSEHRYPDMHQKLVIVQQQIDRCKQALSVMSASAGEMRAESGKVMLVSEYIDEVLGQWRTHKAATRLKLFISPDVDMDARVIAERTVTHSIINILNNAAEASPVDAGIEFHVEWNEDTLNLKIRDFGPGLPAEFIEFAGHQPVKSNKQGMGVGLFLTYTTIKRLGGKIQFSNLESGGACVEISLPLLAKESMHEPITYG</sequence>
<dbReference type="EC" id="2.7.13.3" evidence="3"/>
<dbReference type="InterPro" id="IPR003661">
    <property type="entry name" value="HisK_dim/P_dom"/>
</dbReference>
<dbReference type="InterPro" id="IPR036097">
    <property type="entry name" value="HisK_dim/P_sf"/>
</dbReference>
<keyword evidence="10" id="KW-0812">Transmembrane</keyword>
<comment type="subcellular location">
    <subcellularLocation>
        <location evidence="2">Cell membrane</location>
        <topology evidence="2">Multi-pass membrane protein</topology>
    </subcellularLocation>
</comment>
<feature type="transmembrane region" description="Helical" evidence="10">
    <location>
        <begin position="21"/>
        <end position="44"/>
    </location>
</feature>
<feature type="domain" description="Histidine kinase" evidence="11">
    <location>
        <begin position="236"/>
        <end position="446"/>
    </location>
</feature>
<keyword evidence="7" id="KW-0547">Nucleotide-binding</keyword>
<dbReference type="InterPro" id="IPR050980">
    <property type="entry name" value="2C_sensor_his_kinase"/>
</dbReference>
<evidence type="ECO:0000256" key="1">
    <source>
        <dbReference type="ARBA" id="ARBA00000085"/>
    </source>
</evidence>
<dbReference type="OrthoDB" id="9785252at2"/>
<comment type="catalytic activity">
    <reaction evidence="1">
        <text>ATP + protein L-histidine = ADP + protein N-phospho-L-histidine.</text>
        <dbReference type="EC" id="2.7.13.3"/>
    </reaction>
</comment>
<dbReference type="RefSeq" id="WP_036274404.1">
    <property type="nucleotide sequence ID" value="NZ_CP014476.1"/>
</dbReference>
<dbReference type="PRINTS" id="PR00344">
    <property type="entry name" value="BCTRLSENSOR"/>
</dbReference>
<dbReference type="Gene3D" id="3.30.565.10">
    <property type="entry name" value="Histidine kinase-like ATPase, C-terminal domain"/>
    <property type="match status" value="1"/>
</dbReference>
<dbReference type="GO" id="GO:0005886">
    <property type="term" value="C:plasma membrane"/>
    <property type="evidence" value="ECO:0007669"/>
    <property type="project" value="UniProtKB-SubCell"/>
</dbReference>
<organism evidence="12 13">
    <name type="scientific">Methylomonas denitrificans</name>
    <dbReference type="NCBI Taxonomy" id="1538553"/>
    <lineage>
        <taxon>Bacteria</taxon>
        <taxon>Pseudomonadati</taxon>
        <taxon>Pseudomonadota</taxon>
        <taxon>Gammaproteobacteria</taxon>
        <taxon>Methylococcales</taxon>
        <taxon>Methylococcaceae</taxon>
        <taxon>Methylomonas</taxon>
    </lineage>
</organism>
<proteinExistence type="predicted"/>
<dbReference type="SMART" id="SM00387">
    <property type="entry name" value="HATPase_c"/>
    <property type="match status" value="1"/>
</dbReference>
<name>A0A126T1M4_9GAMM</name>
<feature type="transmembrane region" description="Helical" evidence="10">
    <location>
        <begin position="178"/>
        <end position="201"/>
    </location>
</feature>
<keyword evidence="10" id="KW-1133">Transmembrane helix</keyword>
<gene>
    <name evidence="12" type="ORF">JT25_005690</name>
</gene>
<evidence type="ECO:0000256" key="9">
    <source>
        <dbReference type="ARBA" id="ARBA00022840"/>
    </source>
</evidence>
<evidence type="ECO:0000256" key="7">
    <source>
        <dbReference type="ARBA" id="ARBA00022741"/>
    </source>
</evidence>
<dbReference type="KEGG" id="mdn:JT25_005690"/>
<keyword evidence="9" id="KW-0067">ATP-binding</keyword>
<keyword evidence="8 12" id="KW-0418">Kinase</keyword>
<dbReference type="STRING" id="1538553.JT25_005690"/>
<keyword evidence="4" id="KW-1003">Cell membrane</keyword>
<evidence type="ECO:0000313" key="13">
    <source>
        <dbReference type="Proteomes" id="UP000030512"/>
    </source>
</evidence>
<evidence type="ECO:0000256" key="6">
    <source>
        <dbReference type="ARBA" id="ARBA00022679"/>
    </source>
</evidence>
<dbReference type="PANTHER" id="PTHR44936">
    <property type="entry name" value="SENSOR PROTEIN CREC"/>
    <property type="match status" value="1"/>
</dbReference>
<dbReference type="Gene3D" id="1.10.287.130">
    <property type="match status" value="1"/>
</dbReference>
<accession>A0A126T1M4</accession>
<dbReference type="SUPFAM" id="SSF55874">
    <property type="entry name" value="ATPase domain of HSP90 chaperone/DNA topoisomerase II/histidine kinase"/>
    <property type="match status" value="1"/>
</dbReference>